<dbReference type="AlphaFoldDB" id="A0ABD1H517"/>
<keyword evidence="7" id="KW-0863">Zinc-finger</keyword>
<evidence type="ECO:0000313" key="13">
    <source>
        <dbReference type="Proteomes" id="UP001567538"/>
    </source>
</evidence>
<dbReference type="PROSITE" id="PS51873">
    <property type="entry name" value="TRIAD"/>
    <property type="match status" value="1"/>
</dbReference>
<evidence type="ECO:0000313" key="12">
    <source>
        <dbReference type="EMBL" id="KAL1551496.1"/>
    </source>
</evidence>
<dbReference type="InterPro" id="IPR013083">
    <property type="entry name" value="Znf_RING/FYVE/PHD"/>
</dbReference>
<keyword evidence="6" id="KW-0677">Repeat</keyword>
<dbReference type="Gene3D" id="1.20.120.1750">
    <property type="match status" value="1"/>
</dbReference>
<dbReference type="PROSITE" id="PS00518">
    <property type="entry name" value="ZF_RING_1"/>
    <property type="match status" value="1"/>
</dbReference>
<proteinExistence type="predicted"/>
<keyword evidence="9" id="KW-0862">Zinc</keyword>
<keyword evidence="10" id="KW-0812">Transmembrane</keyword>
<feature type="domain" description="RING-type" evidence="11">
    <location>
        <begin position="30"/>
        <end position="237"/>
    </location>
</feature>
<keyword evidence="10" id="KW-1133">Transmembrane helix</keyword>
<feature type="transmembrane region" description="Helical" evidence="10">
    <location>
        <begin position="231"/>
        <end position="252"/>
    </location>
</feature>
<comment type="catalytic activity">
    <reaction evidence="1">
        <text>[E2 ubiquitin-conjugating enzyme]-S-ubiquitinyl-L-cysteine + [acceptor protein]-L-lysine = [E2 ubiquitin-conjugating enzyme]-L-cysteine + [acceptor protein]-N(6)-ubiquitinyl-L-lysine.</text>
        <dbReference type="EC" id="2.3.2.31"/>
    </reaction>
</comment>
<name>A0ABD1H517_SALDI</name>
<keyword evidence="4 12" id="KW-0808">Transferase</keyword>
<dbReference type="InterPro" id="IPR031127">
    <property type="entry name" value="E3_UB_ligase_RBR"/>
</dbReference>
<organism evidence="12 13">
    <name type="scientific">Salvia divinorum</name>
    <name type="common">Maria pastora</name>
    <name type="synonym">Diviner's sage</name>
    <dbReference type="NCBI Taxonomy" id="28513"/>
    <lineage>
        <taxon>Eukaryota</taxon>
        <taxon>Viridiplantae</taxon>
        <taxon>Streptophyta</taxon>
        <taxon>Embryophyta</taxon>
        <taxon>Tracheophyta</taxon>
        <taxon>Spermatophyta</taxon>
        <taxon>Magnoliopsida</taxon>
        <taxon>eudicotyledons</taxon>
        <taxon>Gunneridae</taxon>
        <taxon>Pentapetalae</taxon>
        <taxon>asterids</taxon>
        <taxon>lamiids</taxon>
        <taxon>Lamiales</taxon>
        <taxon>Lamiaceae</taxon>
        <taxon>Nepetoideae</taxon>
        <taxon>Mentheae</taxon>
        <taxon>Salviinae</taxon>
        <taxon>Salvia</taxon>
        <taxon>Salvia subgen. Calosphace</taxon>
    </lineage>
</organism>
<evidence type="ECO:0000256" key="3">
    <source>
        <dbReference type="ARBA" id="ARBA00012251"/>
    </source>
</evidence>
<keyword evidence="12" id="KW-0012">Acyltransferase</keyword>
<accession>A0ABD1H517</accession>
<dbReference type="Pfam" id="PF01485">
    <property type="entry name" value="IBR"/>
    <property type="match status" value="2"/>
</dbReference>
<keyword evidence="5" id="KW-0479">Metal-binding</keyword>
<keyword evidence="13" id="KW-1185">Reference proteome</keyword>
<dbReference type="GO" id="GO:0061630">
    <property type="term" value="F:ubiquitin protein ligase activity"/>
    <property type="evidence" value="ECO:0007669"/>
    <property type="project" value="UniProtKB-EC"/>
</dbReference>
<evidence type="ECO:0000256" key="5">
    <source>
        <dbReference type="ARBA" id="ARBA00022723"/>
    </source>
</evidence>
<dbReference type="InterPro" id="IPR044066">
    <property type="entry name" value="TRIAD_supradom"/>
</dbReference>
<dbReference type="SUPFAM" id="SSF57850">
    <property type="entry name" value="RING/U-box"/>
    <property type="match status" value="2"/>
</dbReference>
<evidence type="ECO:0000256" key="1">
    <source>
        <dbReference type="ARBA" id="ARBA00001798"/>
    </source>
</evidence>
<keyword evidence="10" id="KW-0472">Membrane</keyword>
<evidence type="ECO:0000259" key="11">
    <source>
        <dbReference type="PROSITE" id="PS51873"/>
    </source>
</evidence>
<evidence type="ECO:0000256" key="2">
    <source>
        <dbReference type="ARBA" id="ARBA00001947"/>
    </source>
</evidence>
<comment type="cofactor">
    <cofactor evidence="2">
        <name>Zn(2+)</name>
        <dbReference type="ChEBI" id="CHEBI:29105"/>
    </cofactor>
</comment>
<evidence type="ECO:0000256" key="8">
    <source>
        <dbReference type="ARBA" id="ARBA00022786"/>
    </source>
</evidence>
<protein>
    <recommendedName>
        <fullName evidence="3">RBR-type E3 ubiquitin transferase</fullName>
        <ecNumber evidence="3">2.3.2.31</ecNumber>
    </recommendedName>
</protein>
<dbReference type="EC" id="2.3.2.31" evidence="3"/>
<dbReference type="InterPro" id="IPR002867">
    <property type="entry name" value="IBR_dom"/>
</dbReference>
<evidence type="ECO:0000256" key="10">
    <source>
        <dbReference type="SAM" id="Phobius"/>
    </source>
</evidence>
<comment type="caution">
    <text evidence="12">The sequence shown here is derived from an EMBL/GenBank/DDBJ whole genome shotgun (WGS) entry which is preliminary data.</text>
</comment>
<evidence type="ECO:0000256" key="6">
    <source>
        <dbReference type="ARBA" id="ARBA00022737"/>
    </source>
</evidence>
<dbReference type="SMART" id="SM00647">
    <property type="entry name" value="IBR"/>
    <property type="match status" value="2"/>
</dbReference>
<evidence type="ECO:0000256" key="7">
    <source>
        <dbReference type="ARBA" id="ARBA00022771"/>
    </source>
</evidence>
<keyword evidence="8" id="KW-0833">Ubl conjugation pathway</keyword>
<evidence type="ECO:0000256" key="9">
    <source>
        <dbReference type="ARBA" id="ARBA00022833"/>
    </source>
</evidence>
<dbReference type="GO" id="GO:0008270">
    <property type="term" value="F:zinc ion binding"/>
    <property type="evidence" value="ECO:0007669"/>
    <property type="project" value="UniProtKB-KW"/>
</dbReference>
<dbReference type="InterPro" id="IPR017907">
    <property type="entry name" value="Znf_RING_CS"/>
</dbReference>
<gene>
    <name evidence="12" type="ORF">AAHA92_19335</name>
</gene>
<dbReference type="EMBL" id="JBEAFC010000007">
    <property type="protein sequence ID" value="KAL1551496.1"/>
    <property type="molecule type" value="Genomic_DNA"/>
</dbReference>
<dbReference type="Gene3D" id="3.30.40.10">
    <property type="entry name" value="Zinc/RING finger domain, C3HC4 (zinc finger)"/>
    <property type="match status" value="1"/>
</dbReference>
<evidence type="ECO:0000256" key="4">
    <source>
        <dbReference type="ARBA" id="ARBA00022679"/>
    </source>
</evidence>
<sequence>MSNEIQQGTSDNTSVMSDEIWQDTSDEIQQNFTCEICIEPATLSQKFGHDANCVHNICFMCIASHIQSKIDDNICTINCPELDCEKTLIPMECRPMIPSSLFVKWSDCLCRSYVSTYKSCYCPYRDCSEPILNECNVATEKYACPACKRLVCYACRAPWHAGFRCSKASRETDENDVRFGRLLVRMQWSRCPKCGQAIERVAGCQFVKCRCRTSFCYLCGSQDCQHTRRNIVIIVMNIIITIFFMFIFLVGVEGNRN</sequence>
<reference evidence="12 13" key="1">
    <citation type="submission" date="2024-06" db="EMBL/GenBank/DDBJ databases">
        <title>A chromosome level genome sequence of Diviner's sage (Salvia divinorum).</title>
        <authorList>
            <person name="Ford S.A."/>
            <person name="Ro D.-K."/>
            <person name="Ness R.W."/>
            <person name="Phillips M.A."/>
        </authorList>
    </citation>
    <scope>NUCLEOTIDE SEQUENCE [LARGE SCALE GENOMIC DNA]</scope>
    <source>
        <strain evidence="12">SAF-2024a</strain>
        <tissue evidence="12">Leaf</tissue>
    </source>
</reference>
<dbReference type="Proteomes" id="UP001567538">
    <property type="component" value="Unassembled WGS sequence"/>
</dbReference>
<dbReference type="PANTHER" id="PTHR11685">
    <property type="entry name" value="RBR FAMILY RING FINGER AND IBR DOMAIN-CONTAINING"/>
    <property type="match status" value="1"/>
</dbReference>